<dbReference type="Pfam" id="PF01428">
    <property type="entry name" value="zf-AN1"/>
    <property type="match status" value="2"/>
</dbReference>
<keyword evidence="5" id="KW-0862">Zinc</keyword>
<dbReference type="InterPro" id="IPR000058">
    <property type="entry name" value="Znf_AN1"/>
</dbReference>
<evidence type="ECO:0000256" key="1">
    <source>
        <dbReference type="ARBA" id="ARBA00003732"/>
    </source>
</evidence>
<dbReference type="Pfam" id="PF25403">
    <property type="entry name" value="zf-C2H2_ZFAND2"/>
    <property type="match status" value="1"/>
</dbReference>
<dbReference type="PROSITE" id="PS00028">
    <property type="entry name" value="ZINC_FINGER_C2H2_1"/>
    <property type="match status" value="1"/>
</dbReference>
<evidence type="ECO:0000256" key="6">
    <source>
        <dbReference type="ARBA" id="ARBA00023016"/>
    </source>
</evidence>
<evidence type="ECO:0000313" key="11">
    <source>
        <dbReference type="Proteomes" id="UP001515500"/>
    </source>
</evidence>
<dbReference type="GeneID" id="120276667"/>
<evidence type="ECO:0000256" key="4">
    <source>
        <dbReference type="ARBA" id="ARBA00022771"/>
    </source>
</evidence>
<reference evidence="12" key="1">
    <citation type="submission" date="2025-08" db="UniProtKB">
        <authorList>
            <consortium name="RefSeq"/>
        </authorList>
    </citation>
    <scope>IDENTIFICATION</scope>
</reference>
<dbReference type="Proteomes" id="UP001515500">
    <property type="component" value="Chromosome 15"/>
</dbReference>
<keyword evidence="6" id="KW-0346">Stress response</keyword>
<dbReference type="GO" id="GO:0008270">
    <property type="term" value="F:zinc ion binding"/>
    <property type="evidence" value="ECO:0007669"/>
    <property type="project" value="UniProtKB-KW"/>
</dbReference>
<dbReference type="InterPro" id="IPR035896">
    <property type="entry name" value="AN1-like_Znf"/>
</dbReference>
<dbReference type="RefSeq" id="XP_039139267.1">
    <property type="nucleotide sequence ID" value="XM_039283333.1"/>
</dbReference>
<organism evidence="11 12">
    <name type="scientific">Dioscorea cayennensis subsp. rotundata</name>
    <name type="common">White Guinea yam</name>
    <name type="synonym">Dioscorea rotundata</name>
    <dbReference type="NCBI Taxonomy" id="55577"/>
    <lineage>
        <taxon>Eukaryota</taxon>
        <taxon>Viridiplantae</taxon>
        <taxon>Streptophyta</taxon>
        <taxon>Embryophyta</taxon>
        <taxon>Tracheophyta</taxon>
        <taxon>Spermatophyta</taxon>
        <taxon>Magnoliopsida</taxon>
        <taxon>Liliopsida</taxon>
        <taxon>Dioscoreales</taxon>
        <taxon>Dioscoreaceae</taxon>
        <taxon>Dioscorea</taxon>
    </lineage>
</organism>
<feature type="domain" description="C2H2-type" evidence="9">
    <location>
        <begin position="258"/>
        <end position="286"/>
    </location>
</feature>
<dbReference type="AlphaFoldDB" id="A0AB40CH27"/>
<dbReference type="SUPFAM" id="SSF118310">
    <property type="entry name" value="AN1-like Zinc finger"/>
    <property type="match status" value="2"/>
</dbReference>
<dbReference type="PROSITE" id="PS50157">
    <property type="entry name" value="ZINC_FINGER_C2H2_2"/>
    <property type="match status" value="1"/>
</dbReference>
<gene>
    <name evidence="12" type="primary">LOC120276667</name>
</gene>
<comment type="function">
    <text evidence="1">May be involved in environmental stress response.</text>
</comment>
<dbReference type="GO" id="GO:0005737">
    <property type="term" value="C:cytoplasm"/>
    <property type="evidence" value="ECO:0007669"/>
    <property type="project" value="TreeGrafter"/>
</dbReference>
<keyword evidence="3" id="KW-0677">Repeat</keyword>
<evidence type="ECO:0000256" key="7">
    <source>
        <dbReference type="PROSITE-ProRule" id="PRU00042"/>
    </source>
</evidence>
<accession>A0AB40CH27</accession>
<feature type="region of interest" description="Disordered" evidence="8">
    <location>
        <begin position="191"/>
        <end position="210"/>
    </location>
</feature>
<keyword evidence="4 7" id="KW-0863">Zinc-finger</keyword>
<keyword evidence="11" id="KW-1185">Reference proteome</keyword>
<evidence type="ECO:0000256" key="3">
    <source>
        <dbReference type="ARBA" id="ARBA00022737"/>
    </source>
</evidence>
<dbReference type="PANTHER" id="PTHR14677:SF27">
    <property type="entry name" value="ZINC FINGER AN1 AND C2H2 DOMAIN-CONTAINING STRESS-ASSOCIATED PROTEIN 11"/>
    <property type="match status" value="1"/>
</dbReference>
<dbReference type="InterPro" id="IPR013087">
    <property type="entry name" value="Znf_C2H2_type"/>
</dbReference>
<dbReference type="InterPro" id="IPR057357">
    <property type="entry name" value="Znf-C2H2_ZFAND2A/B"/>
</dbReference>
<sequence length="300" mass="33690">MESCFHSKRVLNPQISIFETLDALLNSMETTEFEDLGKHCSVVECKLFDFMPFTCDRCSQAFCMQHRSYSKHLCPDANHKDATLLICPLCANGVRLVPGQDPNITWESHVNTDCDPSNHQKETKKKRCPVPDCIETLTFSNMIRCRECARDHCLKHRFAPDHMCAGPKKQDTSFPFIGLLRRSQKFDLVASQTSNNSSVPNQNSSKPSRWNSGLLNAVSAVRASAEASMHRLSSMTAQAMQKAKDGISRSGNGAELVEQCPQCLQRFSSISVLIEHVERYHDHERNAHACMNCNTTHIGS</sequence>
<evidence type="ECO:0000256" key="2">
    <source>
        <dbReference type="ARBA" id="ARBA00022723"/>
    </source>
</evidence>
<evidence type="ECO:0000256" key="8">
    <source>
        <dbReference type="SAM" id="MobiDB-lite"/>
    </source>
</evidence>
<evidence type="ECO:0000259" key="9">
    <source>
        <dbReference type="PROSITE" id="PS50157"/>
    </source>
</evidence>
<proteinExistence type="predicted"/>
<evidence type="ECO:0000256" key="5">
    <source>
        <dbReference type="ARBA" id="ARBA00022833"/>
    </source>
</evidence>
<evidence type="ECO:0000259" key="10">
    <source>
        <dbReference type="PROSITE" id="PS51039"/>
    </source>
</evidence>
<dbReference type="SMART" id="SM00154">
    <property type="entry name" value="ZnF_AN1"/>
    <property type="match status" value="2"/>
</dbReference>
<protein>
    <submittedName>
        <fullName evidence="12">Zinc finger AN1 and C2H2 domain-containing stress-associated protein 16-like</fullName>
    </submittedName>
</protein>
<feature type="domain" description="AN1-type" evidence="10">
    <location>
        <begin position="122"/>
        <end position="172"/>
    </location>
</feature>
<feature type="compositionally biased region" description="Low complexity" evidence="8">
    <location>
        <begin position="191"/>
        <end position="208"/>
    </location>
</feature>
<feature type="domain" description="AN1-type" evidence="10">
    <location>
        <begin position="34"/>
        <end position="82"/>
    </location>
</feature>
<dbReference type="PROSITE" id="PS51039">
    <property type="entry name" value="ZF_AN1"/>
    <property type="match status" value="2"/>
</dbReference>
<evidence type="ECO:0000313" key="12">
    <source>
        <dbReference type="RefSeq" id="XP_039139267.1"/>
    </source>
</evidence>
<name>A0AB40CH27_DIOCR</name>
<keyword evidence="2" id="KW-0479">Metal-binding</keyword>
<dbReference type="PANTHER" id="PTHR14677">
    <property type="entry name" value="ARSENITE INDUCUBLE RNA ASSOCIATED PROTEIN AIP-1-RELATED"/>
    <property type="match status" value="1"/>
</dbReference>
<dbReference type="Gene3D" id="4.10.1110.10">
    <property type="entry name" value="AN1-like Zinc finger"/>
    <property type="match status" value="2"/>
</dbReference>